<feature type="domain" description="EGF-like" evidence="3">
    <location>
        <begin position="176"/>
        <end position="210"/>
    </location>
</feature>
<evidence type="ECO:0000256" key="1">
    <source>
        <dbReference type="SAM" id="Phobius"/>
    </source>
</evidence>
<feature type="domain" description="EGF-like" evidence="3">
    <location>
        <begin position="136"/>
        <end position="174"/>
    </location>
</feature>
<proteinExistence type="predicted"/>
<dbReference type="OMA" id="KEMECQY"/>
<dbReference type="InterPro" id="IPR053255">
    <property type="entry name" value="EGF-like_domain"/>
</dbReference>
<dbReference type="Gene3D" id="2.10.25.10">
    <property type="entry name" value="Laminin"/>
    <property type="match status" value="2"/>
</dbReference>
<feature type="transmembrane region" description="Helical" evidence="1">
    <location>
        <begin position="333"/>
        <end position="355"/>
    </location>
</feature>
<evidence type="ECO:0000259" key="3">
    <source>
        <dbReference type="SMART" id="SM00181"/>
    </source>
</evidence>
<accession>A0A0M4E264</accession>
<dbReference type="EMBL" id="CP012523">
    <property type="protein sequence ID" value="ALC39628.1"/>
    <property type="molecule type" value="Genomic_DNA"/>
</dbReference>
<protein>
    <submittedName>
        <fullName evidence="4">NimC4</fullName>
    </submittedName>
</protein>
<keyword evidence="5" id="KW-1185">Reference proteome</keyword>
<keyword evidence="1" id="KW-0812">Transmembrane</keyword>
<dbReference type="InterPro" id="IPR000742">
    <property type="entry name" value="EGF"/>
</dbReference>
<dbReference type="PANTHER" id="PTHR24047">
    <property type="entry name" value="FI01909P-RELATED"/>
    <property type="match status" value="1"/>
</dbReference>
<sequence length="389" mass="42600">MNNNWVKLCVWCLWLCLLGESLALRENYCEKNVTVSSLVPVTKQRTIVKQPPKWKLWKKTQHITETYTSQEEQLSYKLISECCAGFKQTESGLCEPICERGCPAHASCVAPQRCQCTAGYISALAHRDGSHYCEPICERQCASGSLCVAPNTCACMDGYLALPPTGDAVSADCVPSCQLGNGCEHGECQNGERCVCLAGYQWQLSSHSCVQLQLDADVTELQDYLSSTTAAAVDLPIAAVDCEEGFVLYAGICRPALFESNEPVLKDCRQTGCGSHQTCSEHGNCSCNSGYVEELQTLKDNSTKLICNRGLLEELLSVDQAADEEGELNPLTLPVLGVASGFLLVLVLAGVIGGVRRRRWRESSEQLPKEPALKCEYSQKSYDVDEWVP</sequence>
<dbReference type="AlphaFoldDB" id="A0A0M4E264"/>
<keyword evidence="1" id="KW-0472">Membrane</keyword>
<evidence type="ECO:0000313" key="4">
    <source>
        <dbReference type="EMBL" id="ALC39628.1"/>
    </source>
</evidence>
<evidence type="ECO:0000256" key="2">
    <source>
        <dbReference type="SAM" id="SignalP"/>
    </source>
</evidence>
<dbReference type="STRING" id="30019.A0A0M4E264"/>
<dbReference type="PANTHER" id="PTHR24047:SF32">
    <property type="entry name" value="FI01909P-RELATED"/>
    <property type="match status" value="1"/>
</dbReference>
<dbReference type="Proteomes" id="UP000494163">
    <property type="component" value="Chromosome 2L"/>
</dbReference>
<reference evidence="4 5" key="1">
    <citation type="submission" date="2015-08" db="EMBL/GenBank/DDBJ databases">
        <title>Ancestral chromatin configuration constrains chromatin evolution on differentiating sex chromosomes in Drosophila.</title>
        <authorList>
            <person name="Zhou Q."/>
            <person name="Bachtrog D."/>
        </authorList>
    </citation>
    <scope>NUCLEOTIDE SEQUENCE [LARGE SCALE GENOMIC DNA]</scope>
    <source>
        <tissue evidence="4">Whole larvae</tissue>
    </source>
</reference>
<gene>
    <name evidence="4" type="ORF">Dbus_chr2Lg1713</name>
</gene>
<dbReference type="OrthoDB" id="409374at2759"/>
<feature type="signal peptide" evidence="2">
    <location>
        <begin position="1"/>
        <end position="23"/>
    </location>
</feature>
<name>A0A0M4E264_DROBS</name>
<feature type="chain" id="PRO_5005793027" evidence="2">
    <location>
        <begin position="24"/>
        <end position="389"/>
    </location>
</feature>
<keyword evidence="2" id="KW-0732">Signal</keyword>
<evidence type="ECO:0000313" key="5">
    <source>
        <dbReference type="Proteomes" id="UP000494163"/>
    </source>
</evidence>
<feature type="domain" description="EGF-like" evidence="3">
    <location>
        <begin position="267"/>
        <end position="308"/>
    </location>
</feature>
<keyword evidence="1" id="KW-1133">Transmembrane helix</keyword>
<dbReference type="SMART" id="SM00181">
    <property type="entry name" value="EGF"/>
    <property type="match status" value="4"/>
</dbReference>
<organism evidence="4 5">
    <name type="scientific">Drosophila busckii</name>
    <name type="common">Fruit fly</name>
    <dbReference type="NCBI Taxonomy" id="30019"/>
    <lineage>
        <taxon>Eukaryota</taxon>
        <taxon>Metazoa</taxon>
        <taxon>Ecdysozoa</taxon>
        <taxon>Arthropoda</taxon>
        <taxon>Hexapoda</taxon>
        <taxon>Insecta</taxon>
        <taxon>Pterygota</taxon>
        <taxon>Neoptera</taxon>
        <taxon>Endopterygota</taxon>
        <taxon>Diptera</taxon>
        <taxon>Brachycera</taxon>
        <taxon>Muscomorpha</taxon>
        <taxon>Ephydroidea</taxon>
        <taxon>Drosophilidae</taxon>
        <taxon>Drosophila</taxon>
    </lineage>
</organism>
<feature type="domain" description="EGF-like" evidence="3">
    <location>
        <begin position="97"/>
        <end position="134"/>
    </location>
</feature>